<evidence type="ECO:0000256" key="1">
    <source>
        <dbReference type="SAM" id="SignalP"/>
    </source>
</evidence>
<feature type="chain" id="PRO_5007287924" evidence="1">
    <location>
        <begin position="21"/>
        <end position="107"/>
    </location>
</feature>
<dbReference type="KEGG" id="psco:LY89DRAFT_725197"/>
<protein>
    <submittedName>
        <fullName evidence="2">Uncharacterized protein</fullName>
    </submittedName>
</protein>
<accession>A0A132B7B3</accession>
<proteinExistence type="predicted"/>
<evidence type="ECO:0000313" key="2">
    <source>
        <dbReference type="EMBL" id="KUJ08296.1"/>
    </source>
</evidence>
<sequence>MQTFAITTLLALAAASLTSAAPVAEPRQFQAQLTFYGAAGASYSLSVPADASEFYIDNPLSVSKISLEGGASCGIKGIDGSETVVVGANTVDVGPPQTQVSGSCLAL</sequence>
<organism evidence="2 3">
    <name type="scientific">Mollisia scopiformis</name>
    <name type="common">Conifer needle endophyte fungus</name>
    <name type="synonym">Phialocephala scopiformis</name>
    <dbReference type="NCBI Taxonomy" id="149040"/>
    <lineage>
        <taxon>Eukaryota</taxon>
        <taxon>Fungi</taxon>
        <taxon>Dikarya</taxon>
        <taxon>Ascomycota</taxon>
        <taxon>Pezizomycotina</taxon>
        <taxon>Leotiomycetes</taxon>
        <taxon>Helotiales</taxon>
        <taxon>Mollisiaceae</taxon>
        <taxon>Mollisia</taxon>
    </lineage>
</organism>
<evidence type="ECO:0000313" key="3">
    <source>
        <dbReference type="Proteomes" id="UP000070700"/>
    </source>
</evidence>
<reference evidence="2 3" key="1">
    <citation type="submission" date="2015-10" db="EMBL/GenBank/DDBJ databases">
        <title>Full genome of DAOMC 229536 Phialocephala scopiformis, a fungal endophyte of spruce producing the potent anti-insectan compound rugulosin.</title>
        <authorList>
            <consortium name="DOE Joint Genome Institute"/>
            <person name="Walker A.K."/>
            <person name="Frasz S.L."/>
            <person name="Seifert K.A."/>
            <person name="Miller J.D."/>
            <person name="Mondo S.J."/>
            <person name="Labutti K."/>
            <person name="Lipzen A."/>
            <person name="Dockter R."/>
            <person name="Kennedy M."/>
            <person name="Grigoriev I.V."/>
            <person name="Spatafora J.W."/>
        </authorList>
    </citation>
    <scope>NUCLEOTIDE SEQUENCE [LARGE SCALE GENOMIC DNA]</scope>
    <source>
        <strain evidence="2 3">CBS 120377</strain>
    </source>
</reference>
<gene>
    <name evidence="2" type="ORF">LY89DRAFT_725197</name>
</gene>
<dbReference type="AlphaFoldDB" id="A0A132B7B3"/>
<dbReference type="RefSeq" id="XP_018062651.1">
    <property type="nucleotide sequence ID" value="XM_018218962.1"/>
</dbReference>
<feature type="signal peptide" evidence="1">
    <location>
        <begin position="1"/>
        <end position="20"/>
    </location>
</feature>
<dbReference type="Proteomes" id="UP000070700">
    <property type="component" value="Unassembled WGS sequence"/>
</dbReference>
<name>A0A132B7B3_MOLSC</name>
<dbReference type="GeneID" id="28828688"/>
<keyword evidence="1" id="KW-0732">Signal</keyword>
<keyword evidence="3" id="KW-1185">Reference proteome</keyword>
<dbReference type="EMBL" id="KQ947436">
    <property type="protein sequence ID" value="KUJ08296.1"/>
    <property type="molecule type" value="Genomic_DNA"/>
</dbReference>
<dbReference type="OrthoDB" id="4509278at2759"/>
<dbReference type="InParanoid" id="A0A132B7B3"/>